<organism evidence="1 2">
    <name type="scientific">Paraburkholderia aromaticivorans</name>
    <dbReference type="NCBI Taxonomy" id="2026199"/>
    <lineage>
        <taxon>Bacteria</taxon>
        <taxon>Pseudomonadati</taxon>
        <taxon>Pseudomonadota</taxon>
        <taxon>Betaproteobacteria</taxon>
        <taxon>Burkholderiales</taxon>
        <taxon>Burkholderiaceae</taxon>
        <taxon>Paraburkholderia</taxon>
    </lineage>
</organism>
<geneLocation type="plasmid" evidence="1 2">
    <name>pBN4</name>
</geneLocation>
<dbReference type="Proteomes" id="UP000215158">
    <property type="component" value="Plasmid pBN4"/>
</dbReference>
<dbReference type="EMBL" id="CP022994">
    <property type="protein sequence ID" value="ASW04383.1"/>
    <property type="molecule type" value="Genomic_DNA"/>
</dbReference>
<protein>
    <submittedName>
        <fullName evidence="1">Uncharacterized protein</fullName>
    </submittedName>
</protein>
<dbReference type="AlphaFoldDB" id="A0A248VZU8"/>
<name>A0A248VZU8_9BURK</name>
<evidence type="ECO:0000313" key="2">
    <source>
        <dbReference type="Proteomes" id="UP000215158"/>
    </source>
</evidence>
<proteinExistence type="predicted"/>
<keyword evidence="1" id="KW-0614">Plasmid</keyword>
<accession>A0A248VZU8</accession>
<evidence type="ECO:0000313" key="1">
    <source>
        <dbReference type="EMBL" id="ASW04383.1"/>
    </source>
</evidence>
<dbReference type="KEGG" id="parb:CJU94_39750"/>
<reference evidence="1 2" key="1">
    <citation type="submission" date="2017-08" db="EMBL/GenBank/DDBJ databases">
        <title>Identification and genetic characteristics of simultaneous BTEX- and naphthalene-degrading Paraburkholderia sp. BN5 isolated from petroleum-contaminated soil.</title>
        <authorList>
            <person name="Lee Y."/>
            <person name="Jeon C.O."/>
        </authorList>
    </citation>
    <scope>NUCLEOTIDE SEQUENCE [LARGE SCALE GENOMIC DNA]</scope>
    <source>
        <strain evidence="1 2">BN5</strain>
        <plasmid evidence="1 2">pBN4</plasmid>
    </source>
</reference>
<sequence>MPALMSREPWWEKPPQPGQSELECVWGWLELYDDGTFRFDASSRPSDRDIQQRKGCRLPD</sequence>
<keyword evidence="2" id="KW-1185">Reference proteome</keyword>
<gene>
    <name evidence="1" type="ORF">CJU94_39750</name>
</gene>